<dbReference type="Gene3D" id="2.115.10.20">
    <property type="entry name" value="Glycosyl hydrolase domain, family 43"/>
    <property type="match status" value="1"/>
</dbReference>
<dbReference type="SMART" id="SM00640">
    <property type="entry name" value="Glyco_32"/>
    <property type="match status" value="1"/>
</dbReference>
<accession>A0ABV5Y459</accession>
<keyword evidence="3 4" id="KW-0326">Glycosidase</keyword>
<feature type="domain" description="Glycosyl hydrolase family 32 N-terminal" evidence="5">
    <location>
        <begin position="25"/>
        <end position="353"/>
    </location>
</feature>
<evidence type="ECO:0000256" key="1">
    <source>
        <dbReference type="ARBA" id="ARBA00009902"/>
    </source>
</evidence>
<proteinExistence type="inferred from homology"/>
<dbReference type="InterPro" id="IPR013148">
    <property type="entry name" value="Glyco_hydro_32_N"/>
</dbReference>
<protein>
    <submittedName>
        <fullName evidence="7">Glycoside hydrolase family 32 protein</fullName>
    </submittedName>
</protein>
<dbReference type="Proteomes" id="UP001589702">
    <property type="component" value="Unassembled WGS sequence"/>
</dbReference>
<evidence type="ECO:0000256" key="2">
    <source>
        <dbReference type="ARBA" id="ARBA00022801"/>
    </source>
</evidence>
<dbReference type="Pfam" id="PF08244">
    <property type="entry name" value="Glyco_hydro_32C"/>
    <property type="match status" value="1"/>
</dbReference>
<dbReference type="Gene3D" id="2.60.120.560">
    <property type="entry name" value="Exo-inulinase, domain 1"/>
    <property type="match status" value="1"/>
</dbReference>
<dbReference type="SUPFAM" id="SSF49899">
    <property type="entry name" value="Concanavalin A-like lectins/glucanases"/>
    <property type="match status" value="1"/>
</dbReference>
<dbReference type="PANTHER" id="PTHR42800:SF1">
    <property type="entry name" value="EXOINULINASE INUD (AFU_ORTHOLOGUE AFUA_5G00480)"/>
    <property type="match status" value="1"/>
</dbReference>
<evidence type="ECO:0000313" key="8">
    <source>
        <dbReference type="Proteomes" id="UP001589702"/>
    </source>
</evidence>
<evidence type="ECO:0000259" key="5">
    <source>
        <dbReference type="Pfam" id="PF00251"/>
    </source>
</evidence>
<organism evidence="7 8">
    <name type="scientific">Arthrobacter ramosus</name>
    <dbReference type="NCBI Taxonomy" id="1672"/>
    <lineage>
        <taxon>Bacteria</taxon>
        <taxon>Bacillati</taxon>
        <taxon>Actinomycetota</taxon>
        <taxon>Actinomycetes</taxon>
        <taxon>Micrococcales</taxon>
        <taxon>Micrococcaceae</taxon>
        <taxon>Arthrobacter</taxon>
    </lineage>
</organism>
<feature type="domain" description="Glycosyl hydrolase family 32 C-terminal" evidence="6">
    <location>
        <begin position="369"/>
        <end position="508"/>
    </location>
</feature>
<dbReference type="Pfam" id="PF00251">
    <property type="entry name" value="Glyco_hydro_32N"/>
    <property type="match status" value="1"/>
</dbReference>
<name>A0ABV5Y459_ARTRM</name>
<dbReference type="RefSeq" id="WP_234750636.1">
    <property type="nucleotide sequence ID" value="NZ_BAAAWN010000001.1"/>
</dbReference>
<comment type="similarity">
    <text evidence="1 4">Belongs to the glycosyl hydrolase 32 family.</text>
</comment>
<evidence type="ECO:0000313" key="7">
    <source>
        <dbReference type="EMBL" id="MFB9821774.1"/>
    </source>
</evidence>
<dbReference type="PANTHER" id="PTHR42800">
    <property type="entry name" value="EXOINULINASE INUD (AFU_ORTHOLOGUE AFUA_5G00480)"/>
    <property type="match status" value="1"/>
</dbReference>
<dbReference type="InterPro" id="IPR013320">
    <property type="entry name" value="ConA-like_dom_sf"/>
</dbReference>
<evidence type="ECO:0000256" key="3">
    <source>
        <dbReference type="ARBA" id="ARBA00023295"/>
    </source>
</evidence>
<dbReference type="CDD" id="cd18622">
    <property type="entry name" value="GH32_Inu-like"/>
    <property type="match status" value="1"/>
</dbReference>
<dbReference type="SUPFAM" id="SSF75005">
    <property type="entry name" value="Arabinanase/levansucrase/invertase"/>
    <property type="match status" value="1"/>
</dbReference>
<gene>
    <name evidence="7" type="ORF">ACFFP1_20050</name>
</gene>
<keyword evidence="2 4" id="KW-0378">Hydrolase</keyword>
<dbReference type="EMBL" id="JBHMBC010000039">
    <property type="protein sequence ID" value="MFB9821774.1"/>
    <property type="molecule type" value="Genomic_DNA"/>
</dbReference>
<evidence type="ECO:0000256" key="4">
    <source>
        <dbReference type="RuleBase" id="RU362110"/>
    </source>
</evidence>
<comment type="caution">
    <text evidence="7">The sequence shown here is derived from an EMBL/GenBank/DDBJ whole genome shotgun (WGS) entry which is preliminary data.</text>
</comment>
<evidence type="ECO:0000259" key="6">
    <source>
        <dbReference type="Pfam" id="PF08244"/>
    </source>
</evidence>
<dbReference type="GO" id="GO:0016787">
    <property type="term" value="F:hydrolase activity"/>
    <property type="evidence" value="ECO:0007669"/>
    <property type="project" value="UniProtKB-KW"/>
</dbReference>
<keyword evidence="8" id="KW-1185">Reference proteome</keyword>
<dbReference type="InterPro" id="IPR023296">
    <property type="entry name" value="Glyco_hydro_beta-prop_sf"/>
</dbReference>
<reference evidence="7 8" key="1">
    <citation type="submission" date="2024-09" db="EMBL/GenBank/DDBJ databases">
        <authorList>
            <person name="Sun Q."/>
            <person name="Mori K."/>
        </authorList>
    </citation>
    <scope>NUCLEOTIDE SEQUENCE [LARGE SCALE GENOMIC DNA]</scope>
    <source>
        <strain evidence="7 8">JCM 1334</strain>
    </source>
</reference>
<sequence length="512" mass="55340">MTETTTHPAGGPGEETAPNVRPILHYTAKNTWLNDPNGLVWHQGVYHLFYQNNPFDNVWGNMSWGHATSTDLLHWTEHPVAIACDEEEDVFSGSIVVDDGNTSGFGTVENPALVALYTSAFKEGSAHQGTQAQSLAFSTDAGMTWSKYAGNPVLGRGSAHFRDPKVFRHEGPAGSCWVMVAVEAQSQQVVLYRSANLKDWEYLSTFGPANATGGEWECPDLFPLPVDGDPDNVKWVMVVNINPGALAGGSGGQYFVGDFDGVQFTADFDSLVPADADGTTDLRNCLWLDWGRDYYAAVSFSNAPENRRIMIGWMNNWDYANSLPTSPWRSAMSLAREVELATVEGLVRLIQRPALPLDCGEPTRTIKNMEVHNSLVRLPDAVPGSAQLIDAEILPGTARTVAFRLLGASSGSAATVLSFDAITSRLTLDRRNSGNTAFHDKFPSAESAPVELDDGVLRLRVIVDQCSVEVFAQDGRVVLSDLVFPLSGSLGTDVCVEGGTAIVRKLAVTALS</sequence>
<dbReference type="InterPro" id="IPR013189">
    <property type="entry name" value="Glyco_hydro_32_C"/>
</dbReference>
<dbReference type="InterPro" id="IPR001362">
    <property type="entry name" value="Glyco_hydro_32"/>
</dbReference>